<keyword evidence="3" id="KW-1185">Reference proteome</keyword>
<dbReference type="EMBL" id="RDQH01000333">
    <property type="protein sequence ID" value="RXH94531.1"/>
    <property type="molecule type" value="Genomic_DNA"/>
</dbReference>
<protein>
    <recommendedName>
        <fullName evidence="1">Transposase-associated domain-containing protein</fullName>
    </recommendedName>
</protein>
<dbReference type="Proteomes" id="UP000290289">
    <property type="component" value="Chromosome 7"/>
</dbReference>
<accession>A0A498JMK0</accession>
<evidence type="ECO:0000313" key="3">
    <source>
        <dbReference type="Proteomes" id="UP000290289"/>
    </source>
</evidence>
<gene>
    <name evidence="2" type="ORF">DVH24_024215</name>
</gene>
<evidence type="ECO:0000259" key="1">
    <source>
        <dbReference type="Pfam" id="PF13963"/>
    </source>
</evidence>
<organism evidence="2 3">
    <name type="scientific">Malus domestica</name>
    <name type="common">Apple</name>
    <name type="synonym">Pyrus malus</name>
    <dbReference type="NCBI Taxonomy" id="3750"/>
    <lineage>
        <taxon>Eukaryota</taxon>
        <taxon>Viridiplantae</taxon>
        <taxon>Streptophyta</taxon>
        <taxon>Embryophyta</taxon>
        <taxon>Tracheophyta</taxon>
        <taxon>Spermatophyta</taxon>
        <taxon>Magnoliopsida</taxon>
        <taxon>eudicotyledons</taxon>
        <taxon>Gunneridae</taxon>
        <taxon>Pentapetalae</taxon>
        <taxon>rosids</taxon>
        <taxon>fabids</taxon>
        <taxon>Rosales</taxon>
        <taxon>Rosaceae</taxon>
        <taxon>Amygdaloideae</taxon>
        <taxon>Maleae</taxon>
        <taxon>Malus</taxon>
    </lineage>
</organism>
<comment type="caution">
    <text evidence="2">The sequence shown here is derived from an EMBL/GenBank/DDBJ whole genome shotgun (WGS) entry which is preliminary data.</text>
</comment>
<name>A0A498JMK0_MALDO</name>
<dbReference type="InterPro" id="IPR029480">
    <property type="entry name" value="Transpos_assoc"/>
</dbReference>
<reference evidence="2 3" key="1">
    <citation type="submission" date="2018-10" db="EMBL/GenBank/DDBJ databases">
        <title>A high-quality apple genome assembly.</title>
        <authorList>
            <person name="Hu J."/>
        </authorList>
    </citation>
    <scope>NUCLEOTIDE SEQUENCE [LARGE SCALE GENOMIC DNA]</scope>
    <source>
        <strain evidence="3">cv. HFTH1</strain>
        <tissue evidence="2">Young leaf</tissue>
    </source>
</reference>
<evidence type="ECO:0000313" key="2">
    <source>
        <dbReference type="EMBL" id="RXH94531.1"/>
    </source>
</evidence>
<proteinExistence type="predicted"/>
<dbReference type="AlphaFoldDB" id="A0A498JMK0"/>
<feature type="domain" description="Transposase-associated" evidence="1">
    <location>
        <begin position="3"/>
        <end position="77"/>
    </location>
</feature>
<sequence>MDKSWATLNSVTKDYRIGLAKFISNSLEVSYHDGNIKCPCAKCLNRFWLSNNEVKVHQIVEGMDRSYLEVLWVWHGETFGDPLPSSQVVQQIASVNTLHCELGPLLEVSSHGVRHQHGIISELWYEENGFPHASISKQVLIWVQRKCSAS</sequence>
<dbReference type="Pfam" id="PF13963">
    <property type="entry name" value="Transpos_assoc"/>
    <property type="match status" value="1"/>
</dbReference>